<dbReference type="PROSITE" id="PS50222">
    <property type="entry name" value="EF_HAND_2"/>
    <property type="match status" value="1"/>
</dbReference>
<protein>
    <recommendedName>
        <fullName evidence="2">EF-hand domain-containing protein</fullName>
    </recommendedName>
</protein>
<dbReference type="Gene3D" id="1.10.238.10">
    <property type="entry name" value="EF-hand"/>
    <property type="match status" value="1"/>
</dbReference>
<name>A0A225X108_9STRA</name>
<dbReference type="EMBL" id="NBNE01000068">
    <property type="protein sequence ID" value="OWZ23372.1"/>
    <property type="molecule type" value="Genomic_DNA"/>
</dbReference>
<keyword evidence="1" id="KW-0106">Calcium</keyword>
<dbReference type="AlphaFoldDB" id="A0A225X108"/>
<dbReference type="InterPro" id="IPR011992">
    <property type="entry name" value="EF-hand-dom_pair"/>
</dbReference>
<evidence type="ECO:0000256" key="1">
    <source>
        <dbReference type="ARBA" id="ARBA00022837"/>
    </source>
</evidence>
<feature type="domain" description="EF-hand" evidence="2">
    <location>
        <begin position="42"/>
        <end position="77"/>
    </location>
</feature>
<accession>A0A225X108</accession>
<evidence type="ECO:0000313" key="4">
    <source>
        <dbReference type="Proteomes" id="UP000198211"/>
    </source>
</evidence>
<proteinExistence type="predicted"/>
<reference evidence="4" key="1">
    <citation type="submission" date="2017-03" db="EMBL/GenBank/DDBJ databases">
        <title>Phytopthora megakarya and P. palmivora, two closely related causual agents of cacao black pod achieved similar genome size and gene model numbers by different mechanisms.</title>
        <authorList>
            <person name="Ali S."/>
            <person name="Shao J."/>
            <person name="Larry D.J."/>
            <person name="Kronmiller B."/>
            <person name="Shen D."/>
            <person name="Strem M.D."/>
            <person name="Melnick R.L."/>
            <person name="Guiltinan M.J."/>
            <person name="Tyler B.M."/>
            <person name="Meinhardt L.W."/>
            <person name="Bailey B.A."/>
        </authorList>
    </citation>
    <scope>NUCLEOTIDE SEQUENCE [LARGE SCALE GENOMIC DNA]</scope>
    <source>
        <strain evidence="4">zdho120</strain>
    </source>
</reference>
<organism evidence="3 4">
    <name type="scientific">Phytophthora megakarya</name>
    <dbReference type="NCBI Taxonomy" id="4795"/>
    <lineage>
        <taxon>Eukaryota</taxon>
        <taxon>Sar</taxon>
        <taxon>Stramenopiles</taxon>
        <taxon>Oomycota</taxon>
        <taxon>Peronosporomycetes</taxon>
        <taxon>Peronosporales</taxon>
        <taxon>Peronosporaceae</taxon>
        <taxon>Phytophthora</taxon>
    </lineage>
</organism>
<evidence type="ECO:0000313" key="3">
    <source>
        <dbReference type="EMBL" id="OWZ23372.1"/>
    </source>
</evidence>
<dbReference type="SUPFAM" id="SSF47473">
    <property type="entry name" value="EF-hand"/>
    <property type="match status" value="1"/>
</dbReference>
<dbReference type="PROSITE" id="PS00018">
    <property type="entry name" value="EF_HAND_1"/>
    <property type="match status" value="1"/>
</dbReference>
<dbReference type="InterPro" id="IPR002048">
    <property type="entry name" value="EF_hand_dom"/>
</dbReference>
<dbReference type="InterPro" id="IPR018247">
    <property type="entry name" value="EF_Hand_1_Ca_BS"/>
</dbReference>
<dbReference type="GO" id="GO:0005509">
    <property type="term" value="F:calcium ion binding"/>
    <property type="evidence" value="ECO:0007669"/>
    <property type="project" value="InterPro"/>
</dbReference>
<evidence type="ECO:0000259" key="2">
    <source>
        <dbReference type="PROSITE" id="PS50222"/>
    </source>
</evidence>
<dbReference type="OrthoDB" id="114727at2759"/>
<sequence>MIHEQPRQLTKGLFEAVGLDKNLRKMHFDDFVLCVATVATWSKSELLHYAFKQFDVDDSGVMDGRELRAFCDGLKNDSSFYFAKNVNVAREKLALRERHQVGQRRNIEDIDENTLVDLDDLAKGSMEFQLAFYPLVQFQQNVRACTLGERFWAGATQRRQEVECIVHYMRNHKGKLPSFSILNRIIAYLLPYSQANAQRAVHRLAVLKYAEEERIWQDQAHARAEAEKVAETEIQEVDQAPPERIE</sequence>
<keyword evidence="4" id="KW-1185">Reference proteome</keyword>
<dbReference type="Proteomes" id="UP000198211">
    <property type="component" value="Unassembled WGS sequence"/>
</dbReference>
<comment type="caution">
    <text evidence="3">The sequence shown here is derived from an EMBL/GenBank/DDBJ whole genome shotgun (WGS) entry which is preliminary data.</text>
</comment>
<gene>
    <name evidence="3" type="ORF">PHMEG_0001742</name>
</gene>